<dbReference type="KEGG" id="pace:A6070_10790"/>
<evidence type="ECO:0000256" key="6">
    <source>
        <dbReference type="SAM" id="Phobius"/>
    </source>
</evidence>
<keyword evidence="2" id="KW-1003">Cell membrane</keyword>
<feature type="transmembrane region" description="Helical" evidence="6">
    <location>
        <begin position="386"/>
        <end position="407"/>
    </location>
</feature>
<evidence type="ECO:0000256" key="3">
    <source>
        <dbReference type="ARBA" id="ARBA00022692"/>
    </source>
</evidence>
<dbReference type="EMBL" id="CP015518">
    <property type="protein sequence ID" value="APG23960.1"/>
    <property type="molecule type" value="Genomic_DNA"/>
</dbReference>
<feature type="transmembrane region" description="Helical" evidence="6">
    <location>
        <begin position="319"/>
        <end position="341"/>
    </location>
</feature>
<evidence type="ECO:0000313" key="9">
    <source>
        <dbReference type="Proteomes" id="UP000182264"/>
    </source>
</evidence>
<dbReference type="Proteomes" id="UP000182264">
    <property type="component" value="Chromosome"/>
</dbReference>
<dbReference type="GO" id="GO:0022857">
    <property type="term" value="F:transmembrane transporter activity"/>
    <property type="evidence" value="ECO:0007669"/>
    <property type="project" value="InterPro"/>
</dbReference>
<feature type="transmembrane region" description="Helical" evidence="6">
    <location>
        <begin position="138"/>
        <end position="165"/>
    </location>
</feature>
<feature type="transmembrane region" description="Helical" evidence="6">
    <location>
        <begin position="53"/>
        <end position="72"/>
    </location>
</feature>
<dbReference type="SUPFAM" id="SSF103473">
    <property type="entry name" value="MFS general substrate transporter"/>
    <property type="match status" value="1"/>
</dbReference>
<dbReference type="AlphaFoldDB" id="A0A1L3GDD6"/>
<dbReference type="Gene3D" id="1.20.1250.20">
    <property type="entry name" value="MFS general substrate transporter like domains"/>
    <property type="match status" value="2"/>
</dbReference>
<feature type="transmembrane region" description="Helical" evidence="6">
    <location>
        <begin position="353"/>
        <end position="374"/>
    </location>
</feature>
<evidence type="ECO:0000256" key="4">
    <source>
        <dbReference type="ARBA" id="ARBA00022989"/>
    </source>
</evidence>
<protein>
    <recommendedName>
        <fullName evidence="7">Major facilitator superfamily (MFS) profile domain-containing protein</fullName>
    </recommendedName>
</protein>
<comment type="subcellular location">
    <subcellularLocation>
        <location evidence="1">Cell membrane</location>
        <topology evidence="1">Multi-pass membrane protein</topology>
    </subcellularLocation>
</comment>
<keyword evidence="9" id="KW-1185">Reference proteome</keyword>
<feature type="transmembrane region" description="Helical" evidence="6">
    <location>
        <begin position="12"/>
        <end position="33"/>
    </location>
</feature>
<evidence type="ECO:0000256" key="1">
    <source>
        <dbReference type="ARBA" id="ARBA00004651"/>
    </source>
</evidence>
<feature type="transmembrane region" description="Helical" evidence="6">
    <location>
        <begin position="79"/>
        <end position="98"/>
    </location>
</feature>
<dbReference type="OrthoDB" id="9771451at2"/>
<evidence type="ECO:0000259" key="7">
    <source>
        <dbReference type="PROSITE" id="PS50850"/>
    </source>
</evidence>
<organism evidence="8 9">
    <name type="scientific">Syntrophotalea acetylenica</name>
    <name type="common">Pelobacter acetylenicus</name>
    <dbReference type="NCBI Taxonomy" id="29542"/>
    <lineage>
        <taxon>Bacteria</taxon>
        <taxon>Pseudomonadati</taxon>
        <taxon>Thermodesulfobacteriota</taxon>
        <taxon>Desulfuromonadia</taxon>
        <taxon>Desulfuromonadales</taxon>
        <taxon>Syntrophotaleaceae</taxon>
        <taxon>Syntrophotalea</taxon>
    </lineage>
</organism>
<dbReference type="GO" id="GO:0005886">
    <property type="term" value="C:plasma membrane"/>
    <property type="evidence" value="ECO:0007669"/>
    <property type="project" value="UniProtKB-SubCell"/>
</dbReference>
<accession>A0A1L3GDD6</accession>
<keyword evidence="5 6" id="KW-0472">Membrane</keyword>
<dbReference type="InterPro" id="IPR036259">
    <property type="entry name" value="MFS_trans_sf"/>
</dbReference>
<dbReference type="InterPro" id="IPR020846">
    <property type="entry name" value="MFS_dom"/>
</dbReference>
<evidence type="ECO:0000256" key="2">
    <source>
        <dbReference type="ARBA" id="ARBA00022475"/>
    </source>
</evidence>
<dbReference type="PROSITE" id="PS50850">
    <property type="entry name" value="MFS"/>
    <property type="match status" value="1"/>
</dbReference>
<dbReference type="Pfam" id="PF07690">
    <property type="entry name" value="MFS_1"/>
    <property type="match status" value="1"/>
</dbReference>
<evidence type="ECO:0000313" key="8">
    <source>
        <dbReference type="EMBL" id="APG23960.1"/>
    </source>
</evidence>
<evidence type="ECO:0000256" key="5">
    <source>
        <dbReference type="ARBA" id="ARBA00023136"/>
    </source>
</evidence>
<keyword evidence="3 6" id="KW-0812">Transmembrane</keyword>
<dbReference type="PANTHER" id="PTHR43124">
    <property type="entry name" value="PURINE EFFLUX PUMP PBUE"/>
    <property type="match status" value="1"/>
</dbReference>
<sequence>MEDKNVYSNYRWLVLLAGSVAILSLYINMIVFAPVLGDIASNLQIDVGSATNLMMGFVLAVACVLTFGGVVCDKCGITAALVLGLLCTSVPAVLMPIIGSNYGTVFLCRLVQGASVGFVFATIGPIMALWFPPKEQGLAAGILFGSLSLGSTVGVVCSPALLTLLGSWQKMVAFMSIPGWIAIVLALVFTRRQPSPAVLKSLGDVMASGVQVSFIKALALPKTWLITLVIVCNAWGLYVLYNLVPPYLASPASMGVGLPPVTAGNISLALTAVGIFAPFVGGLFFDKIARGNPKPAVLFGFLISGGFAYLILLEPVFSQMGYLVLCLMIAGWGIPFMNASLSAFISMNYPPSILGRMVGFCYGVGTFGGALGLYLGGKAIATTGSFYWALAMITIVSVFGMAIILLIREKKTSVSDERCAAEAS</sequence>
<feature type="transmembrane region" description="Helical" evidence="6">
    <location>
        <begin position="171"/>
        <end position="190"/>
    </location>
</feature>
<feature type="transmembrane region" description="Helical" evidence="6">
    <location>
        <begin position="223"/>
        <end position="241"/>
    </location>
</feature>
<dbReference type="InterPro" id="IPR011701">
    <property type="entry name" value="MFS"/>
</dbReference>
<feature type="transmembrane region" description="Helical" evidence="6">
    <location>
        <begin position="296"/>
        <end position="313"/>
    </location>
</feature>
<dbReference type="InterPro" id="IPR050189">
    <property type="entry name" value="MFS_Efflux_Transporters"/>
</dbReference>
<feature type="transmembrane region" description="Helical" evidence="6">
    <location>
        <begin position="261"/>
        <end position="284"/>
    </location>
</feature>
<dbReference type="RefSeq" id="WP_072285776.1">
    <property type="nucleotide sequence ID" value="NZ_CP015455.1"/>
</dbReference>
<dbReference type="PANTHER" id="PTHR43124:SF3">
    <property type="entry name" value="CHLORAMPHENICOL EFFLUX PUMP RV0191"/>
    <property type="match status" value="1"/>
</dbReference>
<dbReference type="STRING" id="29542.A6070_10790"/>
<feature type="domain" description="Major facilitator superfamily (MFS) profile" evidence="7">
    <location>
        <begin position="14"/>
        <end position="412"/>
    </location>
</feature>
<keyword evidence="4 6" id="KW-1133">Transmembrane helix</keyword>
<proteinExistence type="predicted"/>
<feature type="transmembrane region" description="Helical" evidence="6">
    <location>
        <begin position="110"/>
        <end position="131"/>
    </location>
</feature>
<gene>
    <name evidence="8" type="ORF">A7E75_02175</name>
</gene>
<reference evidence="8 9" key="1">
    <citation type="journal article" date="2017" name="Genome Announc.">
        <title>Complete Genome Sequences of Two Acetylene-Fermenting Pelobacter acetylenicus Strains.</title>
        <authorList>
            <person name="Sutton J.M."/>
            <person name="Baesman S.M."/>
            <person name="Fierst J.L."/>
            <person name="Poret-Peterson A.T."/>
            <person name="Oremland R.S."/>
            <person name="Dunlap D.S."/>
            <person name="Akob D.M."/>
        </authorList>
    </citation>
    <scope>NUCLEOTIDE SEQUENCE [LARGE SCALE GENOMIC DNA]</scope>
    <source>
        <strain evidence="8 9">DSM 3247</strain>
    </source>
</reference>
<name>A0A1L3GDD6_SYNAC</name>